<accession>A0A9R1X088</accession>
<dbReference type="InterPro" id="IPR007527">
    <property type="entry name" value="Znf_SWIM"/>
</dbReference>
<evidence type="ECO:0000313" key="7">
    <source>
        <dbReference type="Proteomes" id="UP000235145"/>
    </source>
</evidence>
<dbReference type="AlphaFoldDB" id="A0A9R1X088"/>
<evidence type="ECO:0000256" key="4">
    <source>
        <dbReference type="PROSITE-ProRule" id="PRU00325"/>
    </source>
</evidence>
<dbReference type="Pfam" id="PF26130">
    <property type="entry name" value="PB1-like"/>
    <property type="match status" value="1"/>
</dbReference>
<evidence type="ECO:0000256" key="3">
    <source>
        <dbReference type="ARBA" id="ARBA00022833"/>
    </source>
</evidence>
<keyword evidence="7" id="KW-1185">Reference proteome</keyword>
<dbReference type="SMART" id="SM00575">
    <property type="entry name" value="ZnF_PMZ"/>
    <property type="match status" value="1"/>
</dbReference>
<dbReference type="PROSITE" id="PS50966">
    <property type="entry name" value="ZF_SWIM"/>
    <property type="match status" value="1"/>
</dbReference>
<keyword evidence="2 4" id="KW-0863">Zinc-finger</keyword>
<feature type="domain" description="SWIM-type" evidence="5">
    <location>
        <begin position="774"/>
        <end position="806"/>
    </location>
</feature>
<keyword evidence="1" id="KW-0479">Metal-binding</keyword>
<dbReference type="InterPro" id="IPR018289">
    <property type="entry name" value="MULE_transposase_dom"/>
</dbReference>
<dbReference type="EMBL" id="NBSK02000008">
    <property type="protein sequence ID" value="KAJ0193519.1"/>
    <property type="molecule type" value="Genomic_DNA"/>
</dbReference>
<sequence length="868" mass="99627">MHIDFVFNRSLSFKKRNWSLWFTQHQRTVVLSIWCLREKNVCLKDLQSRYEGYDNYFTLKIHYSGVFTKSPGRKYVDGTVSYVDDVDTDLFSVNELDDMVRELGDKGVQTLYYHLCIPEFPLDYGLLPLGNDQDILILVSYVPKNRLVKSPSKVVIEEMEPESVSPELNRKNRVEENKKLELDHPANHVIDQSQVIDMDESQDHSKTIVPYVISQGNLGNLADEPICEDIDGQQSVRLDEFEAFTDDYSTFADFDAGYNVPNGEDNQVEMEILKGMVSDDSGDAFYSQNEDGFDDSGDDYDDSDYIVHESNLQFDVDVDMSEFQSAVDVDEHGILNKQTESIGNDIVDEELEVIQSDDYQYAGFYEDERTKMLKGLSRSTPCSHGEIHLKPYRVGQCFKTKKEVVDYMHAHVVNTRRSIYLAKNDKIRIRIQCGGVVGQSTETVECVTLKFQSKLLHEELCKKLELGMSVQNVCRAKQMVERVISGDYQLQYGYLRDYALELLNTNPGSTIRIDVYPEPCLSTTTRTFRRIYVCLGALKLGFKVGLRDFLGVDGTFLKGPYPGQVLTAVGIDSNDGIYPVTYAMEEVETTSSWTWFMELLGEGLALGANSKFTLISDRQKGIILAVAKVFPNAEHRNNGKEKELSDLVWEYGRATTLNHFKYAMDELKKMNDKDHAWLCKIPAETWSKSHFSGMSFRSCREGRDKPIITCLKYIREYLMKRLCVVQKEIDKCQKELSTTTTIILEEIKTEAAKYVAKYNGTGKYQVATTWQYQYVVNLNERSCTCRFWEITGFPCRHVVSAIWNKIENGEDAPDVEDWVHPCYKLSTWRDMYLKKIDPINGRSMWPKSDCPFILTPPNITHRLLCQLG</sequence>
<dbReference type="Proteomes" id="UP000235145">
    <property type="component" value="Unassembled WGS sequence"/>
</dbReference>
<dbReference type="Pfam" id="PF10551">
    <property type="entry name" value="MULE"/>
    <property type="match status" value="1"/>
</dbReference>
<dbReference type="GO" id="GO:0008270">
    <property type="term" value="F:zinc ion binding"/>
    <property type="evidence" value="ECO:0007669"/>
    <property type="project" value="UniProtKB-KW"/>
</dbReference>
<protein>
    <recommendedName>
        <fullName evidence="5">SWIM-type domain-containing protein</fullName>
    </recommendedName>
</protein>
<name>A0A9R1X088_LACSA</name>
<proteinExistence type="predicted"/>
<evidence type="ECO:0000313" key="6">
    <source>
        <dbReference type="EMBL" id="KAJ0193519.1"/>
    </source>
</evidence>
<evidence type="ECO:0000259" key="5">
    <source>
        <dbReference type="PROSITE" id="PS50966"/>
    </source>
</evidence>
<evidence type="ECO:0000256" key="1">
    <source>
        <dbReference type="ARBA" id="ARBA00022723"/>
    </source>
</evidence>
<gene>
    <name evidence="6" type="ORF">LSAT_V11C800403910</name>
</gene>
<dbReference type="PANTHER" id="PTHR31973">
    <property type="entry name" value="POLYPROTEIN, PUTATIVE-RELATED"/>
    <property type="match status" value="1"/>
</dbReference>
<dbReference type="InterPro" id="IPR058594">
    <property type="entry name" value="PB1-like_dom_pln"/>
</dbReference>
<organism evidence="6 7">
    <name type="scientific">Lactuca sativa</name>
    <name type="common">Garden lettuce</name>
    <dbReference type="NCBI Taxonomy" id="4236"/>
    <lineage>
        <taxon>Eukaryota</taxon>
        <taxon>Viridiplantae</taxon>
        <taxon>Streptophyta</taxon>
        <taxon>Embryophyta</taxon>
        <taxon>Tracheophyta</taxon>
        <taxon>Spermatophyta</taxon>
        <taxon>Magnoliopsida</taxon>
        <taxon>eudicotyledons</taxon>
        <taxon>Gunneridae</taxon>
        <taxon>Pentapetalae</taxon>
        <taxon>asterids</taxon>
        <taxon>campanulids</taxon>
        <taxon>Asterales</taxon>
        <taxon>Asteraceae</taxon>
        <taxon>Cichorioideae</taxon>
        <taxon>Cichorieae</taxon>
        <taxon>Lactucinae</taxon>
        <taxon>Lactuca</taxon>
    </lineage>
</organism>
<dbReference type="Pfam" id="PF04434">
    <property type="entry name" value="SWIM"/>
    <property type="match status" value="1"/>
</dbReference>
<dbReference type="PANTHER" id="PTHR31973:SF190">
    <property type="entry name" value="MULE TRANSPOSASE DOMAIN-CONTAINING PROTEIN"/>
    <property type="match status" value="1"/>
</dbReference>
<comment type="caution">
    <text evidence="6">The sequence shown here is derived from an EMBL/GenBank/DDBJ whole genome shotgun (WGS) entry which is preliminary data.</text>
</comment>
<reference evidence="6 7" key="1">
    <citation type="journal article" date="2017" name="Nat. Commun.">
        <title>Genome assembly with in vitro proximity ligation data and whole-genome triplication in lettuce.</title>
        <authorList>
            <person name="Reyes-Chin-Wo S."/>
            <person name="Wang Z."/>
            <person name="Yang X."/>
            <person name="Kozik A."/>
            <person name="Arikit S."/>
            <person name="Song C."/>
            <person name="Xia L."/>
            <person name="Froenicke L."/>
            <person name="Lavelle D.O."/>
            <person name="Truco M.J."/>
            <person name="Xia R."/>
            <person name="Zhu S."/>
            <person name="Xu C."/>
            <person name="Xu H."/>
            <person name="Xu X."/>
            <person name="Cox K."/>
            <person name="Korf I."/>
            <person name="Meyers B.C."/>
            <person name="Michelmore R.W."/>
        </authorList>
    </citation>
    <scope>NUCLEOTIDE SEQUENCE [LARGE SCALE GENOMIC DNA]</scope>
    <source>
        <strain evidence="7">cv. Salinas</strain>
        <tissue evidence="6">Seedlings</tissue>
    </source>
</reference>
<evidence type="ECO:0000256" key="2">
    <source>
        <dbReference type="ARBA" id="ARBA00022771"/>
    </source>
</evidence>
<keyword evidence="3" id="KW-0862">Zinc</keyword>
<dbReference type="InterPro" id="IPR006564">
    <property type="entry name" value="Znf_PMZ"/>
</dbReference>